<name>A0A4Y2EF99_ARAVE</name>
<protein>
    <submittedName>
        <fullName evidence="1">Uncharacterized protein</fullName>
    </submittedName>
</protein>
<keyword evidence="2" id="KW-1185">Reference proteome</keyword>
<accession>A0A4Y2EF99</accession>
<dbReference type="Proteomes" id="UP000499080">
    <property type="component" value="Unassembled WGS sequence"/>
</dbReference>
<sequence length="119" mass="13866">MAYPRNTGRRQAKPCVYSREMIIIPTSTFPPAWPDEEAHRISARRGGTGSMDLKFVFFCVIVNLSRRLMERKCQRHCLLRQTDVPAFRILNPLWTPLSAAVPREPHTYLIYIYIRNSTT</sequence>
<gene>
    <name evidence="1" type="ORF">AVEN_196890_1</name>
</gene>
<comment type="caution">
    <text evidence="1">The sequence shown here is derived from an EMBL/GenBank/DDBJ whole genome shotgun (WGS) entry which is preliminary data.</text>
</comment>
<evidence type="ECO:0000313" key="1">
    <source>
        <dbReference type="EMBL" id="GBM26949.1"/>
    </source>
</evidence>
<dbReference type="AlphaFoldDB" id="A0A4Y2EF99"/>
<proteinExistence type="predicted"/>
<reference evidence="1 2" key="1">
    <citation type="journal article" date="2019" name="Sci. Rep.">
        <title>Orb-weaving spider Araneus ventricosus genome elucidates the spidroin gene catalogue.</title>
        <authorList>
            <person name="Kono N."/>
            <person name="Nakamura H."/>
            <person name="Ohtoshi R."/>
            <person name="Moran D.A.P."/>
            <person name="Shinohara A."/>
            <person name="Yoshida Y."/>
            <person name="Fujiwara M."/>
            <person name="Mori M."/>
            <person name="Tomita M."/>
            <person name="Arakawa K."/>
        </authorList>
    </citation>
    <scope>NUCLEOTIDE SEQUENCE [LARGE SCALE GENOMIC DNA]</scope>
</reference>
<evidence type="ECO:0000313" key="2">
    <source>
        <dbReference type="Proteomes" id="UP000499080"/>
    </source>
</evidence>
<organism evidence="1 2">
    <name type="scientific">Araneus ventricosus</name>
    <name type="common">Orbweaver spider</name>
    <name type="synonym">Epeira ventricosa</name>
    <dbReference type="NCBI Taxonomy" id="182803"/>
    <lineage>
        <taxon>Eukaryota</taxon>
        <taxon>Metazoa</taxon>
        <taxon>Ecdysozoa</taxon>
        <taxon>Arthropoda</taxon>
        <taxon>Chelicerata</taxon>
        <taxon>Arachnida</taxon>
        <taxon>Araneae</taxon>
        <taxon>Araneomorphae</taxon>
        <taxon>Entelegynae</taxon>
        <taxon>Araneoidea</taxon>
        <taxon>Araneidae</taxon>
        <taxon>Araneus</taxon>
    </lineage>
</organism>
<dbReference type="EMBL" id="BGPR01000573">
    <property type="protein sequence ID" value="GBM26949.1"/>
    <property type="molecule type" value="Genomic_DNA"/>
</dbReference>